<feature type="compositionally biased region" description="Basic and acidic residues" evidence="1">
    <location>
        <begin position="179"/>
        <end position="190"/>
    </location>
</feature>
<sequence length="199" mass="22968">MCDLLQGRRCGEEEIIYHLIWKCCCANEMWDICQFWTRHAFRGQVVDWLKEAANFIIKKRHLKLRDRDLRLYHAKADSTPSKKRNLPMPSADNSNGKRLAVAPRENHSDKNKTKNKPVLSYQGLKASKSIQKKETRKKEFSPANEAEVKQHKNKRPAVAARKAKALKGVGASRPTGLKRKPEGRTPDSFHRNKKARKLM</sequence>
<evidence type="ECO:0000256" key="1">
    <source>
        <dbReference type="SAM" id="MobiDB-lite"/>
    </source>
</evidence>
<keyword evidence="3" id="KW-1185">Reference proteome</keyword>
<name>A0A835IUF9_9MAGN</name>
<evidence type="ECO:0000313" key="3">
    <source>
        <dbReference type="Proteomes" id="UP000631114"/>
    </source>
</evidence>
<evidence type="ECO:0000313" key="2">
    <source>
        <dbReference type="EMBL" id="KAF9623869.1"/>
    </source>
</evidence>
<dbReference type="Proteomes" id="UP000631114">
    <property type="component" value="Unassembled WGS sequence"/>
</dbReference>
<dbReference type="EMBL" id="JADFTS010000001">
    <property type="protein sequence ID" value="KAF9623869.1"/>
    <property type="molecule type" value="Genomic_DNA"/>
</dbReference>
<feature type="compositionally biased region" description="Basic residues" evidence="1">
    <location>
        <begin position="151"/>
        <end position="165"/>
    </location>
</feature>
<dbReference type="AlphaFoldDB" id="A0A835IUF9"/>
<reference evidence="2 3" key="1">
    <citation type="submission" date="2020-10" db="EMBL/GenBank/DDBJ databases">
        <title>The Coptis chinensis genome and diversification of protoberbering-type alkaloids.</title>
        <authorList>
            <person name="Wang B."/>
            <person name="Shu S."/>
            <person name="Song C."/>
            <person name="Liu Y."/>
        </authorList>
    </citation>
    <scope>NUCLEOTIDE SEQUENCE [LARGE SCALE GENOMIC DNA]</scope>
    <source>
        <strain evidence="2">HL-2020</strain>
        <tissue evidence="2">Leaf</tissue>
    </source>
</reference>
<gene>
    <name evidence="2" type="ORF">IFM89_005637</name>
</gene>
<feature type="region of interest" description="Disordered" evidence="1">
    <location>
        <begin position="75"/>
        <end position="199"/>
    </location>
</feature>
<proteinExistence type="predicted"/>
<feature type="compositionally biased region" description="Basic and acidic residues" evidence="1">
    <location>
        <begin position="131"/>
        <end position="150"/>
    </location>
</feature>
<protein>
    <submittedName>
        <fullName evidence="2">Uncharacterized protein</fullName>
    </submittedName>
</protein>
<comment type="caution">
    <text evidence="2">The sequence shown here is derived from an EMBL/GenBank/DDBJ whole genome shotgun (WGS) entry which is preliminary data.</text>
</comment>
<organism evidence="2 3">
    <name type="scientific">Coptis chinensis</name>
    <dbReference type="NCBI Taxonomy" id="261450"/>
    <lineage>
        <taxon>Eukaryota</taxon>
        <taxon>Viridiplantae</taxon>
        <taxon>Streptophyta</taxon>
        <taxon>Embryophyta</taxon>
        <taxon>Tracheophyta</taxon>
        <taxon>Spermatophyta</taxon>
        <taxon>Magnoliopsida</taxon>
        <taxon>Ranunculales</taxon>
        <taxon>Ranunculaceae</taxon>
        <taxon>Coptidoideae</taxon>
        <taxon>Coptis</taxon>
    </lineage>
</organism>
<accession>A0A835IUF9</accession>